<proteinExistence type="inferred from homology"/>
<evidence type="ECO:0000259" key="13">
    <source>
        <dbReference type="Pfam" id="PF08752"/>
    </source>
</evidence>
<dbReference type="InterPro" id="IPR037067">
    <property type="entry name" value="Coatomer_gsu_app_sf"/>
</dbReference>
<dbReference type="InterPro" id="IPR013040">
    <property type="entry name" value="Coatomer_gsu_app_Ig-like_dom"/>
</dbReference>
<dbReference type="GO" id="GO:0006886">
    <property type="term" value="P:intracellular protein transport"/>
    <property type="evidence" value="ECO:0007669"/>
    <property type="project" value="InterPro"/>
</dbReference>
<dbReference type="Pfam" id="PF16381">
    <property type="entry name" value="Coatomer_g_Cpla"/>
    <property type="match status" value="1"/>
</dbReference>
<dbReference type="InterPro" id="IPR012295">
    <property type="entry name" value="TBP_dom_sf"/>
</dbReference>
<dbReference type="Gene3D" id="3.30.310.10">
    <property type="entry name" value="TATA-Binding Protein"/>
    <property type="match status" value="1"/>
</dbReference>
<keyword evidence="4 11" id="KW-0963">Cytoplasm</keyword>
<keyword evidence="8 11" id="KW-0333">Golgi apparatus</keyword>
<dbReference type="InterPro" id="IPR009028">
    <property type="entry name" value="Coatomer/calthrin_app_sub_C"/>
</dbReference>
<evidence type="ECO:0000256" key="4">
    <source>
        <dbReference type="ARBA" id="ARBA00022490"/>
    </source>
</evidence>
<dbReference type="SUPFAM" id="SSF55711">
    <property type="entry name" value="Subdomain of clathrin and coatomer appendage domain"/>
    <property type="match status" value="1"/>
</dbReference>
<dbReference type="InterPro" id="IPR011989">
    <property type="entry name" value="ARM-like"/>
</dbReference>
<keyword evidence="3 11" id="KW-0813">Transport</keyword>
<dbReference type="PANTHER" id="PTHR10261">
    <property type="entry name" value="COATOMER SUBUNIT GAMMA"/>
    <property type="match status" value="1"/>
</dbReference>
<comment type="subcellular location">
    <subcellularLocation>
        <location evidence="11">Cytoplasm</location>
    </subcellularLocation>
    <subcellularLocation>
        <location evidence="1 11">Golgi apparatus membrane</location>
        <topology evidence="1 11">Peripheral membrane protein</topology>
        <orientation evidence="1 11">Cytoplasmic side</orientation>
    </subcellularLocation>
    <subcellularLocation>
        <location evidence="11">Cytoplasmic vesicle</location>
        <location evidence="11">COPI-coated vesicle membrane</location>
        <topology evidence="11">Peripheral membrane protein</topology>
        <orientation evidence="11">Cytoplasmic side</orientation>
    </subcellularLocation>
</comment>
<dbReference type="GO" id="GO:0006890">
    <property type="term" value="P:retrograde vesicle-mediated transport, Golgi to endoplasmic reticulum"/>
    <property type="evidence" value="ECO:0007669"/>
    <property type="project" value="EnsemblFungi"/>
</dbReference>
<keyword evidence="7 11" id="KW-0653">Protein transport</keyword>
<dbReference type="InterPro" id="IPR017106">
    <property type="entry name" value="Coatomer_gsu"/>
</dbReference>
<dbReference type="InterPro" id="IPR002553">
    <property type="entry name" value="Clathrin/coatomer_adapt-like_N"/>
</dbReference>
<name>A0A137PEN0_CONC2</name>
<accession>A0A137PEN0</accession>
<dbReference type="GO" id="GO:0030126">
    <property type="term" value="C:COPI vesicle coat"/>
    <property type="evidence" value="ECO:0007669"/>
    <property type="project" value="EnsemblFungi"/>
</dbReference>
<evidence type="ECO:0000256" key="6">
    <source>
        <dbReference type="ARBA" id="ARBA00022892"/>
    </source>
</evidence>
<dbReference type="SUPFAM" id="SSF48371">
    <property type="entry name" value="ARM repeat"/>
    <property type="match status" value="1"/>
</dbReference>
<dbReference type="GO" id="GO:0009306">
    <property type="term" value="P:protein secretion"/>
    <property type="evidence" value="ECO:0007669"/>
    <property type="project" value="TreeGrafter"/>
</dbReference>
<keyword evidence="9 11" id="KW-0472">Membrane</keyword>
<feature type="domain" description="Coatomer gamma subunit appendage Ig-like subdomain" evidence="13">
    <location>
        <begin position="669"/>
        <end position="740"/>
    </location>
</feature>
<dbReference type="InterPro" id="IPR016024">
    <property type="entry name" value="ARM-type_fold"/>
</dbReference>
<dbReference type="FunFam" id="1.25.10.10:FF:000071">
    <property type="entry name" value="Coatomer subunit gamma"/>
    <property type="match status" value="1"/>
</dbReference>
<dbReference type="GO" id="GO:0005198">
    <property type="term" value="F:structural molecule activity"/>
    <property type="evidence" value="ECO:0007669"/>
    <property type="project" value="InterPro"/>
</dbReference>
<gene>
    <name evidence="15" type="ORF">CONCODRAFT_83481</name>
</gene>
<dbReference type="GO" id="GO:0006888">
    <property type="term" value="P:endoplasmic reticulum to Golgi vesicle-mediated transport"/>
    <property type="evidence" value="ECO:0007669"/>
    <property type="project" value="EnsemblFungi"/>
</dbReference>
<feature type="domain" description="Coatomer gamma subunit appendage Ig-like subdomain" evidence="13">
    <location>
        <begin position="742"/>
        <end position="796"/>
    </location>
</feature>
<dbReference type="EMBL" id="KQ964436">
    <property type="protein sequence ID" value="KXN73458.1"/>
    <property type="molecule type" value="Genomic_DNA"/>
</dbReference>
<comment type="function">
    <text evidence="11">The coatomer is a cytosolic protein complex that binds to dilysine motifs and reversibly associates with Golgi non-clathrin-coated vesicles, which further mediate biosynthetic protein transport from the ER, via the Golgi up to the trans Golgi network. Coatomer complex is required for budding from Golgi membranes, and is essential for the retrograde Golgi-to-ER transport of dilysine-tagged proteins.</text>
</comment>
<dbReference type="InterPro" id="IPR032154">
    <property type="entry name" value="Coatomer_g_Cpla"/>
</dbReference>
<keyword evidence="16" id="KW-1185">Reference proteome</keyword>
<organism evidence="15 16">
    <name type="scientific">Conidiobolus coronatus (strain ATCC 28846 / CBS 209.66 / NRRL 28638)</name>
    <name type="common">Delacroixia coronata</name>
    <dbReference type="NCBI Taxonomy" id="796925"/>
    <lineage>
        <taxon>Eukaryota</taxon>
        <taxon>Fungi</taxon>
        <taxon>Fungi incertae sedis</taxon>
        <taxon>Zoopagomycota</taxon>
        <taxon>Entomophthoromycotina</taxon>
        <taxon>Entomophthoromycetes</taxon>
        <taxon>Entomophthorales</taxon>
        <taxon>Ancylistaceae</taxon>
        <taxon>Conidiobolus</taxon>
    </lineage>
</organism>
<dbReference type="AlphaFoldDB" id="A0A137PEN0"/>
<evidence type="ECO:0000256" key="5">
    <source>
        <dbReference type="ARBA" id="ARBA00022737"/>
    </source>
</evidence>
<dbReference type="OrthoDB" id="1074925at2759"/>
<evidence type="ECO:0000256" key="11">
    <source>
        <dbReference type="PIRNR" id="PIRNR037093"/>
    </source>
</evidence>
<dbReference type="PANTHER" id="PTHR10261:SF0">
    <property type="entry name" value="COATOMER SUBUNIT GAMMA-2"/>
    <property type="match status" value="1"/>
</dbReference>
<dbReference type="SUPFAM" id="SSF49348">
    <property type="entry name" value="Clathrin adaptor appendage domain"/>
    <property type="match status" value="1"/>
</dbReference>
<comment type="similarity">
    <text evidence="2 11">Belongs to the COPG family.</text>
</comment>
<evidence type="ECO:0000256" key="2">
    <source>
        <dbReference type="ARBA" id="ARBA00010720"/>
    </source>
</evidence>
<dbReference type="Proteomes" id="UP000070444">
    <property type="component" value="Unassembled WGS sequence"/>
</dbReference>
<dbReference type="OMA" id="DFIEDCE"/>
<dbReference type="Gene3D" id="2.60.40.1480">
    <property type="entry name" value="Coatomer, gamma subunit, appendage domain"/>
    <property type="match status" value="1"/>
</dbReference>
<evidence type="ECO:0000313" key="15">
    <source>
        <dbReference type="EMBL" id="KXN73458.1"/>
    </source>
</evidence>
<dbReference type="GO" id="GO:0005783">
    <property type="term" value="C:endoplasmic reticulum"/>
    <property type="evidence" value="ECO:0007669"/>
    <property type="project" value="TreeGrafter"/>
</dbReference>
<dbReference type="GO" id="GO:0005793">
    <property type="term" value="C:endoplasmic reticulum-Golgi intermediate compartment"/>
    <property type="evidence" value="ECO:0007669"/>
    <property type="project" value="TreeGrafter"/>
</dbReference>
<keyword evidence="5" id="KW-0677">Repeat</keyword>
<dbReference type="GO" id="GO:0000139">
    <property type="term" value="C:Golgi membrane"/>
    <property type="evidence" value="ECO:0007669"/>
    <property type="project" value="UniProtKB-SubCell"/>
</dbReference>
<evidence type="ECO:0000256" key="9">
    <source>
        <dbReference type="ARBA" id="ARBA00023136"/>
    </source>
</evidence>
<keyword evidence="6 11" id="KW-0931">ER-Golgi transport</keyword>
<reference evidence="15 16" key="1">
    <citation type="journal article" date="2015" name="Genome Biol. Evol.">
        <title>Phylogenomic analyses indicate that early fungi evolved digesting cell walls of algal ancestors of land plants.</title>
        <authorList>
            <person name="Chang Y."/>
            <person name="Wang S."/>
            <person name="Sekimoto S."/>
            <person name="Aerts A.L."/>
            <person name="Choi C."/>
            <person name="Clum A."/>
            <person name="LaButti K.M."/>
            <person name="Lindquist E.A."/>
            <person name="Yee Ngan C."/>
            <person name="Ohm R.A."/>
            <person name="Salamov A.A."/>
            <person name="Grigoriev I.V."/>
            <person name="Spatafora J.W."/>
            <person name="Berbee M.L."/>
        </authorList>
    </citation>
    <scope>NUCLEOTIDE SEQUENCE [LARGE SCALE GENOMIC DNA]</scope>
    <source>
        <strain evidence="15 16">NRRL 28638</strain>
    </source>
</reference>
<evidence type="ECO:0000256" key="7">
    <source>
        <dbReference type="ARBA" id="ARBA00022927"/>
    </source>
</evidence>
<dbReference type="Pfam" id="PF08752">
    <property type="entry name" value="COP-gamma_platf"/>
    <property type="match status" value="2"/>
</dbReference>
<evidence type="ECO:0000256" key="3">
    <source>
        <dbReference type="ARBA" id="ARBA00022448"/>
    </source>
</evidence>
<evidence type="ECO:0000259" key="14">
    <source>
        <dbReference type="Pfam" id="PF16381"/>
    </source>
</evidence>
<evidence type="ECO:0000256" key="10">
    <source>
        <dbReference type="ARBA" id="ARBA00023329"/>
    </source>
</evidence>
<dbReference type="STRING" id="796925.A0A137PEN0"/>
<evidence type="ECO:0000259" key="12">
    <source>
        <dbReference type="Pfam" id="PF01602"/>
    </source>
</evidence>
<comment type="subunit">
    <text evidence="11">Oligomeric complex.</text>
</comment>
<evidence type="ECO:0000256" key="8">
    <source>
        <dbReference type="ARBA" id="ARBA00023034"/>
    </source>
</evidence>
<evidence type="ECO:0000256" key="1">
    <source>
        <dbReference type="ARBA" id="ARBA00004255"/>
    </source>
</evidence>
<protein>
    <recommendedName>
        <fullName evidence="11">Coatomer subunit gamma</fullName>
    </recommendedName>
</protein>
<evidence type="ECO:0000313" key="16">
    <source>
        <dbReference type="Proteomes" id="UP000070444"/>
    </source>
</evidence>
<feature type="domain" description="Coatomer subunit gamma C-terminal" evidence="14">
    <location>
        <begin position="799"/>
        <end position="915"/>
    </location>
</feature>
<dbReference type="PIRSF" id="PIRSF037093">
    <property type="entry name" value="Coatomer_gamma_subunit"/>
    <property type="match status" value="1"/>
</dbReference>
<feature type="domain" description="Clathrin/coatomer adaptor adaptin-like N-terminal" evidence="12">
    <location>
        <begin position="22"/>
        <end position="566"/>
    </location>
</feature>
<dbReference type="InterPro" id="IPR013041">
    <property type="entry name" value="Clathrin_app_Ig-like_sf"/>
</dbReference>
<sequence>MSFNFKKDEDIDELELFKTLDKTMVLQEAKVFNESPIRPKQCRFILSKILYLLNTGESFSTTEATELFFAITKLFLSKDNSLRQIVYLVIKELSQIAQDVIILTSSLTKDMQPNAEPLYRPNAIRALCTITDSSSLQAIERFLKQAIVDKTDSSIGSAAIISSYHLYPTCKDIIRRWVNEVNEAMISKTGGFSMVPSFMRSSQANPIVQSTIIQYHALGMMAAIRHNDRMATAKLVQMFTGAGGGYTESIRDPFAHCMIIRLAAKSMEESNTFNAPLYDKLCSWLRNRSDMVSYEAAKAVCNIPNISQEQIYPAIRTLQQFLSSSKATLRFAAIRTLNRVAIDHAAALGTWKLNLDELVSDTNRSVATFAITALLKIGTESTVDSLIKQVSTLMSEMSDEFRVIVVEAIKSLGLKFPNKHNVLLSFLSGVLRDEGGFEFKQAVVNAIIELVQNIPECKEAALSYLCEFIEDCEFSKLSVKVLHLLGAEGPKASAPTLYIRFIYNRVVLETAVVRAAAVSALSRFGVLVADENVKKSVQVLLTRCLEDPDDEVRDRAAWALKVIKNQDAGEEYVKQQMVFHLATLEQSLAQYCSNPEAKEKPFDATPVPVIPKGDEDSYQSNLRHAPPILDPVQKPSRSTKEITSETASPSFAPISMQMLNSLQSNQQRLLEVYPDASNFGPLLKTSPIVAPIELTESEVEYVVKAYKHIFACHVIFEYIVTNTVNEVVLENLVMDMVPESDSVYDLATGETNQKGFVGATFQNTLNFITKEYDPSTEEVEEEGFDDEYGVEALKLQLSDYVVPAFLASSNEGGFKKVWEELGDEHQQVETFSLGAVETLEETVEMLLDILGLQAVDGKDVIPGKTSHHLTMTGKFNNQTPIAARVRMALSNDGVTMELGVRTSDSEITQLVMSAVV</sequence>
<keyword evidence="10 11" id="KW-0968">Cytoplasmic vesicle</keyword>
<dbReference type="GO" id="GO:0006891">
    <property type="term" value="P:intra-Golgi vesicle-mediated transport"/>
    <property type="evidence" value="ECO:0007669"/>
    <property type="project" value="TreeGrafter"/>
</dbReference>
<dbReference type="Pfam" id="PF01602">
    <property type="entry name" value="Adaptin_N"/>
    <property type="match status" value="1"/>
</dbReference>
<dbReference type="Gene3D" id="1.25.10.10">
    <property type="entry name" value="Leucine-rich Repeat Variant"/>
    <property type="match status" value="2"/>
</dbReference>